<dbReference type="GO" id="GO:0042025">
    <property type="term" value="C:host cell nucleus"/>
    <property type="evidence" value="ECO:0007669"/>
    <property type="project" value="UniProtKB-SubCell"/>
</dbReference>
<dbReference type="InterPro" id="IPR000148">
    <property type="entry name" value="Papilloma_E7"/>
</dbReference>
<evidence type="ECO:0000256" key="13">
    <source>
        <dbReference type="ARBA" id="ARBA00023163"/>
    </source>
</evidence>
<accession>A0A385PHM4</accession>
<keyword evidence="15" id="KW-0922">Interferon antiviral system evasion</keyword>
<proteinExistence type="inferred from homology"/>
<protein>
    <recommendedName>
        <fullName evidence="18 19">Protein E7</fullName>
    </recommendedName>
</protein>
<evidence type="ECO:0000256" key="11">
    <source>
        <dbReference type="ARBA" id="ARBA00023125"/>
    </source>
</evidence>
<name>A0A385PHM4_9PAPI</name>
<keyword evidence="7 18" id="KW-0863">Zinc-finger</keyword>
<feature type="short sequence motif" description="Nuclear export signal" evidence="18">
    <location>
        <begin position="68"/>
        <end position="76"/>
    </location>
</feature>
<gene>
    <name evidence="18" type="primary">E7</name>
</gene>
<comment type="function">
    <text evidence="18">Plays a role in viral genome replication by driving entry of quiescent cells into the cell cycle. Stimulation of progression from G1 to S phase allows the virus to efficiently use the cellular DNA replicating machinery to achieve viral genome replication. E7 protein has both transforming and trans-activating activities. Induces the disassembly of the E2F1 transcription factor from RB1, with subsequent transcriptional activation of E2F1-regulated S-phase genes. Interferes with host histone deacetylation mediated by HDAC1 and HDAC2, leading to transcription activation. Plays also a role in the inhibition of both antiviral and antiproliferative functions of host interferon alpha. Interaction with host TMEM173/STING impairs the ability of TMEM173/STING to sense cytosolic DNA and promote the production of type I interferon (IFN-alpha and IFN-beta).</text>
</comment>
<keyword evidence="6 18" id="KW-0479">Metal-binding</keyword>
<dbReference type="GO" id="GO:0039502">
    <property type="term" value="P:symbiont-mediated suppression of host type I interferon-mediated signaling pathway"/>
    <property type="evidence" value="ECO:0007669"/>
    <property type="project" value="UniProtKB-UniRule"/>
</dbReference>
<reference evidence="20" key="1">
    <citation type="journal article" date="2018" name="Nat. Med.">
        <title>Expanded skin virome in DOCK8-deficient patients.</title>
        <authorList>
            <consortium name="NISC Comparative Sequencing Program"/>
            <person name="Tirosh O."/>
            <person name="Conlan S."/>
            <person name="Deming C."/>
            <person name="Lee-Lin S.Q."/>
            <person name="Huang X."/>
            <person name="Su H.C."/>
            <person name="Freeman A.F."/>
            <person name="Segre J.A."/>
            <person name="Kong H.H."/>
        </authorList>
    </citation>
    <scope>NUCLEOTIDE SEQUENCE</scope>
    <source>
        <strain evidence="20">HPV-mSK_011</strain>
    </source>
</reference>
<dbReference type="SUPFAM" id="SSF161234">
    <property type="entry name" value="E7 C-terminal domain-like"/>
    <property type="match status" value="1"/>
</dbReference>
<keyword evidence="16 18" id="KW-0899">Viral immunoevasion</keyword>
<dbReference type="Pfam" id="PF00527">
    <property type="entry name" value="E7"/>
    <property type="match status" value="1"/>
</dbReference>
<comment type="caution">
    <text evidence="18">Lacks conserved residue(s) required for the propagation of feature annotation.</text>
</comment>
<evidence type="ECO:0000256" key="12">
    <source>
        <dbReference type="ARBA" id="ARBA00023159"/>
    </source>
</evidence>
<comment type="function">
    <text evidence="19">E7 protein has both transforming and trans-activating activities.</text>
</comment>
<dbReference type="GO" id="GO:0003700">
    <property type="term" value="F:DNA-binding transcription factor activity"/>
    <property type="evidence" value="ECO:0007669"/>
    <property type="project" value="UniProtKB-UniRule"/>
</dbReference>
<evidence type="ECO:0000256" key="5">
    <source>
        <dbReference type="ARBA" id="ARBA00022632"/>
    </source>
</evidence>
<keyword evidence="1 18" id="KW-1121">Modulation of host cell cycle by virus</keyword>
<dbReference type="GO" id="GO:0030430">
    <property type="term" value="C:host cell cytoplasm"/>
    <property type="evidence" value="ECO:0007669"/>
    <property type="project" value="UniProtKB-SubCell"/>
</dbReference>
<comment type="similarity">
    <text evidence="18 19">Belongs to the papillomaviridae E7 protein family.</text>
</comment>
<dbReference type="PIRSF" id="PIRSF003407">
    <property type="entry name" value="Papvi_E7"/>
    <property type="match status" value="1"/>
</dbReference>
<dbReference type="GO" id="GO:0003677">
    <property type="term" value="F:DNA binding"/>
    <property type="evidence" value="ECO:0007669"/>
    <property type="project" value="UniProtKB-UniRule"/>
</dbReference>
<dbReference type="GO" id="GO:0052170">
    <property type="term" value="P:symbiont-mediated suppression of host innate immune response"/>
    <property type="evidence" value="ECO:0007669"/>
    <property type="project" value="UniProtKB-KW"/>
</dbReference>
<dbReference type="HAMAP" id="MF_04004">
    <property type="entry name" value="PPV_E7"/>
    <property type="match status" value="1"/>
</dbReference>
<evidence type="ECO:0000256" key="8">
    <source>
        <dbReference type="ARBA" id="ARBA00022830"/>
    </source>
</evidence>
<evidence type="ECO:0000256" key="15">
    <source>
        <dbReference type="ARBA" id="ARBA00023258"/>
    </source>
</evidence>
<evidence type="ECO:0000313" key="20">
    <source>
        <dbReference type="EMBL" id="AYA93419.1"/>
    </source>
</evidence>
<evidence type="ECO:0000256" key="9">
    <source>
        <dbReference type="ARBA" id="ARBA00022833"/>
    </source>
</evidence>
<keyword evidence="14 18" id="KW-1035">Host cytoplasm</keyword>
<evidence type="ECO:0000256" key="16">
    <source>
        <dbReference type="ARBA" id="ARBA00023280"/>
    </source>
</evidence>
<comment type="subunit">
    <text evidence="18">Homodimer. Homooligomer. Interacts with host RB1; this interaction induces dissociation of RB1-E2F1 complex thereby disrupting RB1 activity. Interacts with host EP300; this interaction represses EP300 transcriptional activity. Interacts with protein E2; this interaction inhibits E7 oncogenic activity. Interacts with host TMEM173/STING; this interaction impairs the ability of TMEM173/STING to sense cytosolic DNA and promote the production of type I interferon (IFN-alpha and IFN-beta).</text>
</comment>
<evidence type="ECO:0000256" key="18">
    <source>
        <dbReference type="HAMAP-Rule" id="MF_04004"/>
    </source>
</evidence>
<evidence type="ECO:0000256" key="14">
    <source>
        <dbReference type="ARBA" id="ARBA00023200"/>
    </source>
</evidence>
<dbReference type="GO" id="GO:0008270">
    <property type="term" value="F:zinc ion binding"/>
    <property type="evidence" value="ECO:0007669"/>
    <property type="project" value="UniProtKB-KW"/>
</dbReference>
<dbReference type="GO" id="GO:0039645">
    <property type="term" value="P:symbiont-mediated perturbation of host cell cycle G1/S transition checkpoint"/>
    <property type="evidence" value="ECO:0007669"/>
    <property type="project" value="UniProtKB-UniRule"/>
</dbReference>
<dbReference type="Gene3D" id="3.30.160.330">
    <property type="match status" value="1"/>
</dbReference>
<comment type="PTM">
    <text evidence="18">Highly phosphorylated.</text>
</comment>
<evidence type="ECO:0000256" key="3">
    <source>
        <dbReference type="ARBA" id="ARBA00022562"/>
    </source>
</evidence>
<keyword evidence="9 18" id="KW-0862">Zinc</keyword>
<comment type="domain">
    <text evidence="18">The E7 terminal domain is an intrinsically disordered domain, whose flexibility and conformational transitions confer target adaptability to the oncoprotein. It allows adaptation to a variety of protein targets and exposes the PEST degradation sequence that regulates its turnover in the cell.</text>
</comment>
<evidence type="ECO:0000256" key="2">
    <source>
        <dbReference type="ARBA" id="ARBA00022518"/>
    </source>
</evidence>
<keyword evidence="8 18" id="KW-1114">Inhibition of host interferon signaling pathway by virus</keyword>
<keyword evidence="13 18" id="KW-0804">Transcription</keyword>
<keyword evidence="5 18" id="KW-1090">Inhibition of host innate immune response by virus</keyword>
<keyword evidence="3 18" id="KW-1048">Host nucleus</keyword>
<evidence type="ECO:0000256" key="19">
    <source>
        <dbReference type="PIRNR" id="PIRNR003407"/>
    </source>
</evidence>
<keyword evidence="17 18" id="KW-1078">G1/S host cell cycle checkpoint dysregulation by virus</keyword>
<evidence type="ECO:0000256" key="17">
    <source>
        <dbReference type="ARBA" id="ARBA00023309"/>
    </source>
</evidence>
<keyword evidence="2 18" id="KW-0244">Early protein</keyword>
<dbReference type="GO" id="GO:0006351">
    <property type="term" value="P:DNA-templated transcription"/>
    <property type="evidence" value="ECO:0007669"/>
    <property type="project" value="UniProtKB-UniRule"/>
</dbReference>
<dbReference type="EMBL" id="MH777159">
    <property type="protein sequence ID" value="AYA93419.1"/>
    <property type="molecule type" value="Genomic_DNA"/>
</dbReference>
<evidence type="ECO:0000256" key="1">
    <source>
        <dbReference type="ARBA" id="ARBA00022504"/>
    </source>
</evidence>
<keyword evidence="11 18" id="KW-0238">DNA-binding</keyword>
<evidence type="ECO:0000256" key="6">
    <source>
        <dbReference type="ARBA" id="ARBA00022723"/>
    </source>
</evidence>
<organism evidence="20">
    <name type="scientific">Human papillomavirus</name>
    <dbReference type="NCBI Taxonomy" id="10566"/>
    <lineage>
        <taxon>Viruses</taxon>
        <taxon>Monodnaviria</taxon>
        <taxon>Shotokuvirae</taxon>
        <taxon>Cossaviricota</taxon>
        <taxon>Papovaviricetes</taxon>
        <taxon>Zurhausenvirales</taxon>
        <taxon>Papillomaviridae</taxon>
    </lineage>
</organism>
<evidence type="ECO:0000256" key="4">
    <source>
        <dbReference type="ARBA" id="ARBA00022581"/>
    </source>
</evidence>
<keyword evidence="10 18" id="KW-0805">Transcription regulation</keyword>
<comment type="subcellular location">
    <subcellularLocation>
        <location evidence="18">Host cytoplasm</location>
    </subcellularLocation>
    <subcellularLocation>
        <location evidence="18">Host nucleus</location>
    </subcellularLocation>
    <text evidence="18">Predominantly found in the host nucleus.</text>
</comment>
<sequence>MRGNVATLKDIELHLEELVIPMNLLSNESLSPDETPEEEQVSPYKVDSQCHNCNQCIRICVIATAGAILLLEQLLLSTDLSLLCPGCARTRLRNGRSI</sequence>
<keyword evidence="4 18" id="KW-0945">Host-virus interaction</keyword>
<evidence type="ECO:0000256" key="10">
    <source>
        <dbReference type="ARBA" id="ARBA00023015"/>
    </source>
</evidence>
<keyword evidence="12 18" id="KW-0010">Activator</keyword>
<evidence type="ECO:0000256" key="7">
    <source>
        <dbReference type="ARBA" id="ARBA00022771"/>
    </source>
</evidence>
<dbReference type="GO" id="GO:0019904">
    <property type="term" value="F:protein domain specific binding"/>
    <property type="evidence" value="ECO:0007669"/>
    <property type="project" value="UniProtKB-UniRule"/>
</dbReference>